<protein>
    <submittedName>
        <fullName evidence="3">Membrane protein</fullName>
    </submittedName>
</protein>
<proteinExistence type="predicted"/>
<reference evidence="3 4" key="1">
    <citation type="submission" date="2013-08" db="EMBL/GenBank/DDBJ databases">
        <title>The genome sequence of Knoellia sinensis.</title>
        <authorList>
            <person name="Zhu W."/>
            <person name="Wang G."/>
        </authorList>
    </citation>
    <scope>NUCLEOTIDE SEQUENCE [LARGE SCALE GENOMIC DNA]</scope>
    <source>
        <strain evidence="3 4">KCTC 19936</strain>
    </source>
</reference>
<organism evidence="3 4">
    <name type="scientific">Knoellia sinensis KCTC 19936</name>
    <dbReference type="NCBI Taxonomy" id="1385520"/>
    <lineage>
        <taxon>Bacteria</taxon>
        <taxon>Bacillati</taxon>
        <taxon>Actinomycetota</taxon>
        <taxon>Actinomycetes</taxon>
        <taxon>Micrococcales</taxon>
        <taxon>Intrasporangiaceae</taxon>
        <taxon>Knoellia</taxon>
    </lineage>
</organism>
<comment type="caution">
    <text evidence="3">The sequence shown here is derived from an EMBL/GenBank/DDBJ whole genome shotgun (WGS) entry which is preliminary data.</text>
</comment>
<dbReference type="SUPFAM" id="SSF55486">
    <property type="entry name" value="Metalloproteases ('zincins'), catalytic domain"/>
    <property type="match status" value="1"/>
</dbReference>
<feature type="compositionally biased region" description="Low complexity" evidence="1">
    <location>
        <begin position="43"/>
        <end position="63"/>
    </location>
</feature>
<dbReference type="Proteomes" id="UP000030002">
    <property type="component" value="Unassembled WGS sequence"/>
</dbReference>
<feature type="compositionally biased region" description="Low complexity" evidence="1">
    <location>
        <begin position="73"/>
        <end position="87"/>
    </location>
</feature>
<dbReference type="Pfam" id="PF11350">
    <property type="entry name" value="DUF3152"/>
    <property type="match status" value="1"/>
</dbReference>
<evidence type="ECO:0000259" key="2">
    <source>
        <dbReference type="Pfam" id="PF11350"/>
    </source>
</evidence>
<keyword evidence="4" id="KW-1185">Reference proteome</keyword>
<feature type="domain" description="DUF3152" evidence="2">
    <location>
        <begin position="95"/>
        <end position="255"/>
    </location>
</feature>
<evidence type="ECO:0000256" key="1">
    <source>
        <dbReference type="SAM" id="MobiDB-lite"/>
    </source>
</evidence>
<evidence type="ECO:0000313" key="4">
    <source>
        <dbReference type="Proteomes" id="UP000030002"/>
    </source>
</evidence>
<dbReference type="eggNOG" id="COG5479">
    <property type="taxonomic scope" value="Bacteria"/>
</dbReference>
<name>A0A0A0J0P7_9MICO</name>
<dbReference type="STRING" id="1385520.N802_06545"/>
<dbReference type="InterPro" id="IPR022603">
    <property type="entry name" value="DUF3152"/>
</dbReference>
<evidence type="ECO:0000313" key="3">
    <source>
        <dbReference type="EMBL" id="KGN30648.1"/>
    </source>
</evidence>
<sequence>MVLTVRGRRVVLILVVLAVLLIALTIRAVVSDARPVTKPPAPLASSTASNATPSPTTPTSPAAKPSPPPSATPRPTTSPSVKSTTSTGILRSGLVGSGKFTTSTWAKPAGSKTATVHEFVVKVEGGVKADPDDVAQQVHAILNDPRGWTGHKGASFAAVADPAKADFVVHVASPPTTNRMCAPLKVGGKWSCAAQRNIVLNSDRWLLMTPTYDDLGDYRAYMVNHEVGHFLGRGHVSCPKAGAPAPVMLQQSISLGGCRPNAWPKTPSAAS</sequence>
<gene>
    <name evidence="3" type="ORF">N802_06545</name>
</gene>
<feature type="region of interest" description="Disordered" evidence="1">
    <location>
        <begin position="35"/>
        <end position="94"/>
    </location>
</feature>
<dbReference type="AlphaFoldDB" id="A0A0A0J0P7"/>
<accession>A0A0A0J0P7</accession>
<dbReference type="EMBL" id="AVPJ01000017">
    <property type="protein sequence ID" value="KGN30648.1"/>
    <property type="molecule type" value="Genomic_DNA"/>
</dbReference>